<gene>
    <name evidence="3" type="ORF">LWC05_11550</name>
</gene>
<feature type="region of interest" description="Disordered" evidence="1">
    <location>
        <begin position="20"/>
        <end position="46"/>
    </location>
</feature>
<reference evidence="3 4" key="1">
    <citation type="submission" date="2021-12" db="EMBL/GenBank/DDBJ databases">
        <title>Genome sequence of Acetobacter sicerae DmPark20a_162.</title>
        <authorList>
            <person name="Chaston J.M."/>
        </authorList>
    </citation>
    <scope>NUCLEOTIDE SEQUENCE [LARGE SCALE GENOMIC DNA]</scope>
    <source>
        <strain evidence="3 4">DmPark20a_162</strain>
    </source>
</reference>
<name>A0ABS8VXT2_9PROT</name>
<evidence type="ECO:0008006" key="5">
    <source>
        <dbReference type="Google" id="ProtNLM"/>
    </source>
</evidence>
<organism evidence="3 4">
    <name type="scientific">Acetobacter sicerae</name>
    <dbReference type="NCBI Taxonomy" id="85325"/>
    <lineage>
        <taxon>Bacteria</taxon>
        <taxon>Pseudomonadati</taxon>
        <taxon>Pseudomonadota</taxon>
        <taxon>Alphaproteobacteria</taxon>
        <taxon>Acetobacterales</taxon>
        <taxon>Acetobacteraceae</taxon>
        <taxon>Acetobacter</taxon>
    </lineage>
</organism>
<feature type="signal peptide" evidence="2">
    <location>
        <begin position="1"/>
        <end position="19"/>
    </location>
</feature>
<feature type="chain" id="PRO_5047409968" description="Argininosuccinate lyase" evidence="2">
    <location>
        <begin position="20"/>
        <end position="46"/>
    </location>
</feature>
<dbReference type="Proteomes" id="UP001521074">
    <property type="component" value="Unassembled WGS sequence"/>
</dbReference>
<comment type="caution">
    <text evidence="3">The sequence shown here is derived from an EMBL/GenBank/DDBJ whole genome shotgun (WGS) entry which is preliminary data.</text>
</comment>
<keyword evidence="4" id="KW-1185">Reference proteome</keyword>
<keyword evidence="2" id="KW-0732">Signal</keyword>
<dbReference type="RefSeq" id="WP_232878317.1">
    <property type="nucleotide sequence ID" value="NZ_JAJSOJ010000039.1"/>
</dbReference>
<evidence type="ECO:0000256" key="2">
    <source>
        <dbReference type="SAM" id="SignalP"/>
    </source>
</evidence>
<sequence length="46" mass="4879">MTRRFTALLALVCITLPLAGCGKKGTPHPPGPASEIIYPRSYPAPD</sequence>
<evidence type="ECO:0000313" key="4">
    <source>
        <dbReference type="Proteomes" id="UP001521074"/>
    </source>
</evidence>
<evidence type="ECO:0000256" key="1">
    <source>
        <dbReference type="SAM" id="MobiDB-lite"/>
    </source>
</evidence>
<protein>
    <recommendedName>
        <fullName evidence="5">Argininosuccinate lyase</fullName>
    </recommendedName>
</protein>
<evidence type="ECO:0000313" key="3">
    <source>
        <dbReference type="EMBL" id="MCE0744519.1"/>
    </source>
</evidence>
<accession>A0ABS8VXT2</accession>
<proteinExistence type="predicted"/>
<dbReference type="EMBL" id="JAJSOJ010000039">
    <property type="protein sequence ID" value="MCE0744519.1"/>
    <property type="molecule type" value="Genomic_DNA"/>
</dbReference>